<dbReference type="PANTHER" id="PTHR11365">
    <property type="entry name" value="5-OXOPROLINASE RELATED"/>
    <property type="match status" value="1"/>
</dbReference>
<protein>
    <submittedName>
        <fullName evidence="3">Hydantoinase B/oxoprolinase family protein</fullName>
    </submittedName>
</protein>
<organism evidence="3 4">
    <name type="scientific">Eiseniibacteriota bacterium</name>
    <dbReference type="NCBI Taxonomy" id="2212470"/>
    <lineage>
        <taxon>Bacteria</taxon>
        <taxon>Candidatus Eiseniibacteriota</taxon>
    </lineage>
</organism>
<evidence type="ECO:0000313" key="4">
    <source>
        <dbReference type="Proteomes" id="UP000547674"/>
    </source>
</evidence>
<dbReference type="GO" id="GO:0005829">
    <property type="term" value="C:cytosol"/>
    <property type="evidence" value="ECO:0007669"/>
    <property type="project" value="TreeGrafter"/>
</dbReference>
<proteinExistence type="predicted"/>
<sequence length="534" mass="57362">MSYEDLELGIRWERLQSIVEEVATVLLRTSFTPVVREAGDLSAGLFDRRGRMLVQAVTGTPGHINTMATAVEHFAKAFPLDSLEPGDVLASNDPWLTSGHLHDITMVTPLFHGKQAIGWVANTCHMADIGGRTLGAEALDVFEEGLYLPIIKLFTQGGMDPNMQQLIVANVRVPEMVLGDLQSMALANHRAQDRLQNFFEDTGLRNLEALSDAICDRSEAAVRERIAALPDGTHSGEVELDGYDAPIVLRAAITVKGDELTVDYTGTTSQVPQGINVVLNYTHAYTTYPLACVLSPDVPHNAGSFRPIHVKAPEGCILNAVSPAPVAARHIVGHFLPGAVFDALRGFVPDRVPAHGNCGLWASHFEGERPEGSRFVFTLFSNGGIGAQNGVDGLSATSFPSGVQNVPAEIIEATTPLMVHQRALRENSGGRGEWRGGLGQTLTLSVRGPGAVHSCIYERIKNAARGAMGGEDGAPGEVILDDGTRPHSKQKYFLKGGTRVTLKLPGGGGYGRPKNRKPELQARDQQLGLEKKTS</sequence>
<evidence type="ECO:0000259" key="2">
    <source>
        <dbReference type="Pfam" id="PF02538"/>
    </source>
</evidence>
<accession>A0A7Y2H413</accession>
<dbReference type="PANTHER" id="PTHR11365:SF23">
    <property type="entry name" value="HYPOTHETICAL 5-OXOPROLINASE (EUROFUNG)-RELATED"/>
    <property type="match status" value="1"/>
</dbReference>
<dbReference type="InterPro" id="IPR003692">
    <property type="entry name" value="Hydantoinase_B"/>
</dbReference>
<dbReference type="GO" id="GO:0006749">
    <property type="term" value="P:glutathione metabolic process"/>
    <property type="evidence" value="ECO:0007669"/>
    <property type="project" value="TreeGrafter"/>
</dbReference>
<dbReference type="AlphaFoldDB" id="A0A7Y2H413"/>
<dbReference type="Pfam" id="PF02538">
    <property type="entry name" value="Hydantoinase_B"/>
    <property type="match status" value="1"/>
</dbReference>
<feature type="region of interest" description="Disordered" evidence="1">
    <location>
        <begin position="503"/>
        <end position="534"/>
    </location>
</feature>
<comment type="caution">
    <text evidence="3">The sequence shown here is derived from an EMBL/GenBank/DDBJ whole genome shotgun (WGS) entry which is preliminary data.</text>
</comment>
<gene>
    <name evidence="3" type="ORF">HKN21_17770</name>
</gene>
<dbReference type="EMBL" id="JABDJR010000708">
    <property type="protein sequence ID" value="NNF08615.1"/>
    <property type="molecule type" value="Genomic_DNA"/>
</dbReference>
<name>A0A7Y2H413_UNCEI</name>
<dbReference type="InterPro" id="IPR045079">
    <property type="entry name" value="Oxoprolinase-like"/>
</dbReference>
<dbReference type="GO" id="GO:0017168">
    <property type="term" value="F:5-oxoprolinase (ATP-hydrolyzing) activity"/>
    <property type="evidence" value="ECO:0007669"/>
    <property type="project" value="TreeGrafter"/>
</dbReference>
<reference evidence="3 4" key="1">
    <citation type="submission" date="2020-03" db="EMBL/GenBank/DDBJ databases">
        <title>Metabolic flexibility allows generalist bacteria to become dominant in a frequently disturbed ecosystem.</title>
        <authorList>
            <person name="Chen Y.-J."/>
            <person name="Leung P.M."/>
            <person name="Bay S.K."/>
            <person name="Hugenholtz P."/>
            <person name="Kessler A.J."/>
            <person name="Shelley G."/>
            <person name="Waite D.W."/>
            <person name="Cook P.L."/>
            <person name="Greening C."/>
        </authorList>
    </citation>
    <scope>NUCLEOTIDE SEQUENCE [LARGE SCALE GENOMIC DNA]</scope>
    <source>
        <strain evidence="3">SS_bin_28</strain>
    </source>
</reference>
<evidence type="ECO:0000256" key="1">
    <source>
        <dbReference type="SAM" id="MobiDB-lite"/>
    </source>
</evidence>
<evidence type="ECO:0000313" key="3">
    <source>
        <dbReference type="EMBL" id="NNF08615.1"/>
    </source>
</evidence>
<dbReference type="Proteomes" id="UP000547674">
    <property type="component" value="Unassembled WGS sequence"/>
</dbReference>
<feature type="domain" description="Hydantoinase B/oxoprolinase" evidence="2">
    <location>
        <begin position="7"/>
        <end position="513"/>
    </location>
</feature>